<proteinExistence type="predicted"/>
<reference evidence="1 2" key="1">
    <citation type="submission" date="2020-09" db="EMBL/GenBank/DDBJ databases">
        <title>De no assembly of potato wild relative species, Solanum commersonii.</title>
        <authorList>
            <person name="Cho K."/>
        </authorList>
    </citation>
    <scope>NUCLEOTIDE SEQUENCE [LARGE SCALE GENOMIC DNA]</scope>
    <source>
        <strain evidence="1">LZ3.2</strain>
        <tissue evidence="1">Leaf</tissue>
    </source>
</reference>
<keyword evidence="2" id="KW-1185">Reference proteome</keyword>
<name>A0A9J5ZUL5_SOLCO</name>
<gene>
    <name evidence="1" type="ORF">H5410_015603</name>
</gene>
<sequence>MKISSRRIDKQFHEAKIDHPKLQTLRMLNAKVKSRWKRSKGGSPSGLANPTYFANWPFVAFFWQL</sequence>
<accession>A0A9J5ZUL5</accession>
<dbReference type="AlphaFoldDB" id="A0A9J5ZUL5"/>
<comment type="caution">
    <text evidence="1">The sequence shown here is derived from an EMBL/GenBank/DDBJ whole genome shotgun (WGS) entry which is preliminary data.</text>
</comment>
<evidence type="ECO:0000313" key="2">
    <source>
        <dbReference type="Proteomes" id="UP000824120"/>
    </source>
</evidence>
<protein>
    <submittedName>
        <fullName evidence="1">Uncharacterized protein</fullName>
    </submittedName>
</protein>
<evidence type="ECO:0000313" key="1">
    <source>
        <dbReference type="EMBL" id="KAG5615779.1"/>
    </source>
</evidence>
<dbReference type="Proteomes" id="UP000824120">
    <property type="component" value="Chromosome 3"/>
</dbReference>
<dbReference type="EMBL" id="JACXVP010000003">
    <property type="protein sequence ID" value="KAG5615779.1"/>
    <property type="molecule type" value="Genomic_DNA"/>
</dbReference>
<organism evidence="1 2">
    <name type="scientific">Solanum commersonii</name>
    <name type="common">Commerson's wild potato</name>
    <name type="synonym">Commerson's nightshade</name>
    <dbReference type="NCBI Taxonomy" id="4109"/>
    <lineage>
        <taxon>Eukaryota</taxon>
        <taxon>Viridiplantae</taxon>
        <taxon>Streptophyta</taxon>
        <taxon>Embryophyta</taxon>
        <taxon>Tracheophyta</taxon>
        <taxon>Spermatophyta</taxon>
        <taxon>Magnoliopsida</taxon>
        <taxon>eudicotyledons</taxon>
        <taxon>Gunneridae</taxon>
        <taxon>Pentapetalae</taxon>
        <taxon>asterids</taxon>
        <taxon>lamiids</taxon>
        <taxon>Solanales</taxon>
        <taxon>Solanaceae</taxon>
        <taxon>Solanoideae</taxon>
        <taxon>Solaneae</taxon>
        <taxon>Solanum</taxon>
    </lineage>
</organism>